<evidence type="ECO:0000313" key="1">
    <source>
        <dbReference type="EMBL" id="KOX70244.1"/>
    </source>
</evidence>
<sequence>MGGALALGIALWRMSYLQGSRFNDATLMRPKGLFLDFDPIPVAYSRRLLFDAMILCNELGRMPSGTEEEESKLKQFWKEGTMRLPERWKKVIEQNGSYIT</sequence>
<dbReference type="Proteomes" id="UP000053105">
    <property type="component" value="Unassembled WGS sequence"/>
</dbReference>
<protein>
    <submittedName>
        <fullName evidence="1">Uncharacterized protein</fullName>
    </submittedName>
</protein>
<organism evidence="1 2">
    <name type="scientific">Melipona quadrifasciata</name>
    <dbReference type="NCBI Taxonomy" id="166423"/>
    <lineage>
        <taxon>Eukaryota</taxon>
        <taxon>Metazoa</taxon>
        <taxon>Ecdysozoa</taxon>
        <taxon>Arthropoda</taxon>
        <taxon>Hexapoda</taxon>
        <taxon>Insecta</taxon>
        <taxon>Pterygota</taxon>
        <taxon>Neoptera</taxon>
        <taxon>Endopterygota</taxon>
        <taxon>Hymenoptera</taxon>
        <taxon>Apocrita</taxon>
        <taxon>Aculeata</taxon>
        <taxon>Apoidea</taxon>
        <taxon>Anthophila</taxon>
        <taxon>Apidae</taxon>
        <taxon>Melipona</taxon>
    </lineage>
</organism>
<keyword evidence="2" id="KW-1185">Reference proteome</keyword>
<dbReference type="EMBL" id="KQ435871">
    <property type="protein sequence ID" value="KOX70244.1"/>
    <property type="molecule type" value="Genomic_DNA"/>
</dbReference>
<reference evidence="1 2" key="1">
    <citation type="submission" date="2015-07" db="EMBL/GenBank/DDBJ databases">
        <title>The genome of Melipona quadrifasciata.</title>
        <authorList>
            <person name="Pan H."/>
            <person name="Kapheim K."/>
        </authorList>
    </citation>
    <scope>NUCLEOTIDE SEQUENCE [LARGE SCALE GENOMIC DNA]</scope>
    <source>
        <strain evidence="1">0111107301</strain>
        <tissue evidence="1">Whole body</tissue>
    </source>
</reference>
<dbReference type="AlphaFoldDB" id="A0A0N0U3N0"/>
<gene>
    <name evidence="1" type="ORF">WN51_05522</name>
</gene>
<accession>A0A0N0U3N0</accession>
<evidence type="ECO:0000313" key="2">
    <source>
        <dbReference type="Proteomes" id="UP000053105"/>
    </source>
</evidence>
<name>A0A0N0U3N0_9HYME</name>
<proteinExistence type="predicted"/>